<dbReference type="PROSITE" id="PS50014">
    <property type="entry name" value="BROMODOMAIN_2"/>
    <property type="match status" value="2"/>
</dbReference>
<dbReference type="PANTHER" id="PTHR16062">
    <property type="entry name" value="SWI/SNF-RELATED"/>
    <property type="match status" value="1"/>
</dbReference>
<reference evidence="11" key="1">
    <citation type="journal article" date="2023" name="Mol. Phylogenet. Evol.">
        <title>Genome-scale phylogeny and comparative genomics of the fungal order Sordariales.</title>
        <authorList>
            <person name="Hensen N."/>
            <person name="Bonometti L."/>
            <person name="Westerberg I."/>
            <person name="Brannstrom I.O."/>
            <person name="Guillou S."/>
            <person name="Cros-Aarteil S."/>
            <person name="Calhoun S."/>
            <person name="Haridas S."/>
            <person name="Kuo A."/>
            <person name="Mondo S."/>
            <person name="Pangilinan J."/>
            <person name="Riley R."/>
            <person name="LaButti K."/>
            <person name="Andreopoulos B."/>
            <person name="Lipzen A."/>
            <person name="Chen C."/>
            <person name="Yan M."/>
            <person name="Daum C."/>
            <person name="Ng V."/>
            <person name="Clum A."/>
            <person name="Steindorff A."/>
            <person name="Ohm R.A."/>
            <person name="Martin F."/>
            <person name="Silar P."/>
            <person name="Natvig D.O."/>
            <person name="Lalanne C."/>
            <person name="Gautier V."/>
            <person name="Ament-Velasquez S.L."/>
            <person name="Kruys A."/>
            <person name="Hutchinson M.I."/>
            <person name="Powell A.J."/>
            <person name="Barry K."/>
            <person name="Miller A.N."/>
            <person name="Grigoriev I.V."/>
            <person name="Debuchy R."/>
            <person name="Gladieux P."/>
            <person name="Hiltunen Thoren M."/>
            <person name="Johannesson H."/>
        </authorList>
    </citation>
    <scope>NUCLEOTIDE SEQUENCE</scope>
    <source>
        <strain evidence="11">CBS 232.78</strain>
    </source>
</reference>
<comment type="caution">
    <text evidence="11">The sequence shown here is derived from an EMBL/GenBank/DDBJ whole genome shotgun (WGS) entry which is preliminary data.</text>
</comment>
<evidence type="ECO:0000256" key="8">
    <source>
        <dbReference type="PROSITE-ProRule" id="PRU00035"/>
    </source>
</evidence>
<evidence type="ECO:0000313" key="11">
    <source>
        <dbReference type="EMBL" id="KAK3393739.1"/>
    </source>
</evidence>
<dbReference type="GO" id="GO:0006338">
    <property type="term" value="P:chromatin remodeling"/>
    <property type="evidence" value="ECO:0007669"/>
    <property type="project" value="InterPro"/>
</dbReference>
<feature type="domain" description="Bromo" evidence="10">
    <location>
        <begin position="317"/>
        <end position="391"/>
    </location>
</feature>
<keyword evidence="5 8" id="KW-0103">Bromodomain</keyword>
<gene>
    <name evidence="11" type="ORF">B0H63DRAFT_459028</name>
</gene>
<feature type="compositionally biased region" description="Acidic residues" evidence="9">
    <location>
        <begin position="187"/>
        <end position="241"/>
    </location>
</feature>
<dbReference type="InterPro" id="IPR054551">
    <property type="entry name" value="RSC4_Ig-like"/>
</dbReference>
<evidence type="ECO:0000256" key="6">
    <source>
        <dbReference type="ARBA" id="ARBA00023163"/>
    </source>
</evidence>
<dbReference type="Pfam" id="PF00439">
    <property type="entry name" value="Bromodomain"/>
    <property type="match status" value="2"/>
</dbReference>
<evidence type="ECO:0000256" key="7">
    <source>
        <dbReference type="ARBA" id="ARBA00023242"/>
    </source>
</evidence>
<feature type="compositionally biased region" description="Low complexity" evidence="9">
    <location>
        <begin position="447"/>
        <end position="461"/>
    </location>
</feature>
<feature type="compositionally biased region" description="Basic and acidic residues" evidence="9">
    <location>
        <begin position="276"/>
        <end position="285"/>
    </location>
</feature>
<comment type="subcellular location">
    <subcellularLocation>
        <location evidence="1">Nucleus</location>
    </subcellularLocation>
</comment>
<evidence type="ECO:0000256" key="2">
    <source>
        <dbReference type="ARBA" id="ARBA00022737"/>
    </source>
</evidence>
<evidence type="ECO:0000256" key="3">
    <source>
        <dbReference type="ARBA" id="ARBA00022853"/>
    </source>
</evidence>
<dbReference type="Pfam" id="PF22994">
    <property type="entry name" value="RSC4_Ig_like"/>
    <property type="match status" value="1"/>
</dbReference>
<keyword evidence="12" id="KW-1185">Reference proteome</keyword>
<keyword evidence="4" id="KW-0805">Transcription regulation</keyword>
<dbReference type="SMART" id="SM00297">
    <property type="entry name" value="BROMO"/>
    <property type="match status" value="2"/>
</dbReference>
<dbReference type="SUPFAM" id="SSF47370">
    <property type="entry name" value="Bromodomain"/>
    <property type="match status" value="2"/>
</dbReference>
<dbReference type="InterPro" id="IPR001487">
    <property type="entry name" value="Bromodomain"/>
</dbReference>
<evidence type="ECO:0000256" key="9">
    <source>
        <dbReference type="SAM" id="MobiDB-lite"/>
    </source>
</evidence>
<keyword evidence="7" id="KW-0539">Nucleus</keyword>
<dbReference type="EMBL" id="JAULSW010000001">
    <property type="protein sequence ID" value="KAK3393739.1"/>
    <property type="molecule type" value="Genomic_DNA"/>
</dbReference>
<reference evidence="11" key="2">
    <citation type="submission" date="2023-06" db="EMBL/GenBank/DDBJ databases">
        <authorList>
            <consortium name="Lawrence Berkeley National Laboratory"/>
            <person name="Haridas S."/>
            <person name="Hensen N."/>
            <person name="Bonometti L."/>
            <person name="Westerberg I."/>
            <person name="Brannstrom I.O."/>
            <person name="Guillou S."/>
            <person name="Cros-Aarteil S."/>
            <person name="Calhoun S."/>
            <person name="Kuo A."/>
            <person name="Mondo S."/>
            <person name="Pangilinan J."/>
            <person name="Riley R."/>
            <person name="LaButti K."/>
            <person name="Andreopoulos B."/>
            <person name="Lipzen A."/>
            <person name="Chen C."/>
            <person name="Yanf M."/>
            <person name="Daum C."/>
            <person name="Ng V."/>
            <person name="Clum A."/>
            <person name="Steindorff A."/>
            <person name="Ohm R."/>
            <person name="Martin F."/>
            <person name="Silar P."/>
            <person name="Natvig D."/>
            <person name="Lalanne C."/>
            <person name="Gautier V."/>
            <person name="Ament-velasquez S.L."/>
            <person name="Kruys A."/>
            <person name="Hutchinson M.I."/>
            <person name="Powell A.J."/>
            <person name="Barry K."/>
            <person name="Miller A.N."/>
            <person name="Grigoriev I.V."/>
            <person name="Debuchy R."/>
            <person name="Gladieux P."/>
            <person name="Thoren M.H."/>
            <person name="Johannesson H."/>
        </authorList>
    </citation>
    <scope>NUCLEOTIDE SEQUENCE</scope>
    <source>
        <strain evidence="11">CBS 232.78</strain>
    </source>
</reference>
<organism evidence="11 12">
    <name type="scientific">Podospora didyma</name>
    <dbReference type="NCBI Taxonomy" id="330526"/>
    <lineage>
        <taxon>Eukaryota</taxon>
        <taxon>Fungi</taxon>
        <taxon>Dikarya</taxon>
        <taxon>Ascomycota</taxon>
        <taxon>Pezizomycotina</taxon>
        <taxon>Sordariomycetes</taxon>
        <taxon>Sordariomycetidae</taxon>
        <taxon>Sordariales</taxon>
        <taxon>Podosporaceae</taxon>
        <taxon>Podospora</taxon>
    </lineage>
</organism>
<keyword evidence="6" id="KW-0804">Transcription</keyword>
<feature type="region of interest" description="Disordered" evidence="9">
    <location>
        <begin position="1"/>
        <end position="43"/>
    </location>
</feature>
<dbReference type="GO" id="GO:0006368">
    <property type="term" value="P:transcription elongation by RNA polymerase II"/>
    <property type="evidence" value="ECO:0007669"/>
    <property type="project" value="TreeGrafter"/>
</dbReference>
<accession>A0AAE0P5M7</accession>
<keyword evidence="2" id="KW-0677">Repeat</keyword>
<dbReference type="InterPro" id="IPR037382">
    <property type="entry name" value="Rsc/polybromo"/>
</dbReference>
<feature type="region of interest" description="Disordered" evidence="9">
    <location>
        <begin position="438"/>
        <end position="486"/>
    </location>
</feature>
<feature type="domain" description="Bromo" evidence="10">
    <location>
        <begin position="63"/>
        <end position="133"/>
    </location>
</feature>
<dbReference type="GO" id="GO:0016586">
    <property type="term" value="C:RSC-type complex"/>
    <property type="evidence" value="ECO:0007669"/>
    <property type="project" value="InterPro"/>
</dbReference>
<dbReference type="Proteomes" id="UP001285441">
    <property type="component" value="Unassembled WGS sequence"/>
</dbReference>
<evidence type="ECO:0000256" key="5">
    <source>
        <dbReference type="ARBA" id="ARBA00023117"/>
    </source>
</evidence>
<name>A0AAE0P5M7_9PEZI</name>
<dbReference type="Gene3D" id="1.20.920.10">
    <property type="entry name" value="Bromodomain-like"/>
    <property type="match status" value="2"/>
</dbReference>
<keyword evidence="3" id="KW-0156">Chromatin regulator</keyword>
<evidence type="ECO:0000313" key="12">
    <source>
        <dbReference type="Proteomes" id="UP001285441"/>
    </source>
</evidence>
<dbReference type="AlphaFoldDB" id="A0AAE0P5M7"/>
<evidence type="ECO:0000256" key="1">
    <source>
        <dbReference type="ARBA" id="ARBA00004123"/>
    </source>
</evidence>
<sequence length="728" mass="79449">MDNKRKANSSGGSATEGDDRAAKRRKVPGPPTDYDLSKGETHESTSAYGLQFLDMIRRTKDKSGRTVANYFENLIPKAGNEEYYKKIRMPISLKSIERKLQNQEFANLAEVESYFKRMVTNAKEFYNKGTEVFDDAERVRKALSNYMTKTNPAYKLIPGYSCTAAPIPEDLESEHEEAAQESASADPENEAEGDEEDAEGEEDEEGNEDEGGDEDEDDNGEDDDDDEDDDEEEDDDDEEQDENPRKIILKRRGPGRPARGGGASSSSGGSRRRDRSNRVKADHEYEGVPYKGLNFQQAQEKIVEELIRKPDGPDPYFMDFINLPPRTYKDYFAVITSPLSLKALQKLVKGIRGRQAATGVSEFKSWAAFEDKASLLWTNAHYYNEEGSSIYTLATELKAAFEQEVKEAKAVVQEPPQPKIKLKVPLGQETPVVGPKKITIHVGGSRGSAAPSPAPPTGLSSDSSRTDGPLDSRPLPPPVSLASGPSFIAGQFDKASSLSTVGASLSPSVPGVKPEGVLQQSPAFLPQLNGGTPGPVNTPNGHATPGQTTHLPSAAPITNGHPVMPVAAPPPPPPLYDNKYRAPGRGLADALIPSLLIRTHPSIPLERRFRLDIPANPKIAQQNITVHISGNHHRLQLIPRLAPLEQQQRTYRLFVTINGQTVGRATPLPIPDDPLPQNAMVFDLGLTAGTNLIVVTMIAALPRGQRLPNGAEVEVEKMTINAHLSKPF</sequence>
<evidence type="ECO:0000259" key="10">
    <source>
        <dbReference type="PROSITE" id="PS50014"/>
    </source>
</evidence>
<dbReference type="InterPro" id="IPR036427">
    <property type="entry name" value="Bromodomain-like_sf"/>
</dbReference>
<proteinExistence type="predicted"/>
<evidence type="ECO:0000256" key="4">
    <source>
        <dbReference type="ARBA" id="ARBA00023015"/>
    </source>
</evidence>
<feature type="region of interest" description="Disordered" evidence="9">
    <location>
        <begin position="171"/>
        <end position="285"/>
    </location>
</feature>
<dbReference type="GO" id="GO:0003682">
    <property type="term" value="F:chromatin binding"/>
    <property type="evidence" value="ECO:0007669"/>
    <property type="project" value="TreeGrafter"/>
</dbReference>
<dbReference type="CDD" id="cd04369">
    <property type="entry name" value="Bromodomain"/>
    <property type="match status" value="2"/>
</dbReference>
<dbReference type="PANTHER" id="PTHR16062:SF19">
    <property type="entry name" value="PROTEIN POLYBROMO-1"/>
    <property type="match status" value="1"/>
</dbReference>
<dbReference type="FunFam" id="1.20.920.10:FF:000083">
    <property type="entry name" value="WGS project CABT00000000 data, contig 2.8"/>
    <property type="match status" value="1"/>
</dbReference>
<protein>
    <submittedName>
        <fullName evidence="11">Bromodomain-containing protein</fullName>
    </submittedName>
</protein>